<accession>A0A9Q3F1D4</accession>
<evidence type="ECO:0000313" key="3">
    <source>
        <dbReference type="Proteomes" id="UP000765509"/>
    </source>
</evidence>
<feature type="transmembrane region" description="Helical" evidence="1">
    <location>
        <begin position="44"/>
        <end position="64"/>
    </location>
</feature>
<name>A0A9Q3F1D4_9BASI</name>
<keyword evidence="1" id="KW-0812">Transmembrane</keyword>
<protein>
    <submittedName>
        <fullName evidence="2">Uncharacterized protein</fullName>
    </submittedName>
</protein>
<proteinExistence type="predicted"/>
<keyword evidence="1" id="KW-1133">Transmembrane helix</keyword>
<keyword evidence="1" id="KW-0472">Membrane</keyword>
<sequence length="101" mass="11270">MFTRILLVVGAAIFLDGAYSVYVERIHLHGGTSLHYTPSTKLICQLVGAFLILVVGIILSAPPLKEIYWKNELKQRSIDSFDTKISFINLNNRASILYGDS</sequence>
<comment type="caution">
    <text evidence="2">The sequence shown here is derived from an EMBL/GenBank/DDBJ whole genome shotgun (WGS) entry which is preliminary data.</text>
</comment>
<dbReference type="EMBL" id="AVOT02037234">
    <property type="protein sequence ID" value="MBW0531903.1"/>
    <property type="molecule type" value="Genomic_DNA"/>
</dbReference>
<reference evidence="2" key="1">
    <citation type="submission" date="2021-03" db="EMBL/GenBank/DDBJ databases">
        <title>Draft genome sequence of rust myrtle Austropuccinia psidii MF-1, a brazilian biotype.</title>
        <authorList>
            <person name="Quecine M.C."/>
            <person name="Pachon D.M.R."/>
            <person name="Bonatelli M.L."/>
            <person name="Correr F.H."/>
            <person name="Franceschini L.M."/>
            <person name="Leite T.F."/>
            <person name="Margarido G.R.A."/>
            <person name="Almeida C.A."/>
            <person name="Ferrarezi J.A."/>
            <person name="Labate C.A."/>
        </authorList>
    </citation>
    <scope>NUCLEOTIDE SEQUENCE</scope>
    <source>
        <strain evidence="2">MF-1</strain>
    </source>
</reference>
<keyword evidence="3" id="KW-1185">Reference proteome</keyword>
<dbReference type="OrthoDB" id="44756at2759"/>
<dbReference type="Proteomes" id="UP000765509">
    <property type="component" value="Unassembled WGS sequence"/>
</dbReference>
<gene>
    <name evidence="2" type="ORF">O181_071618</name>
</gene>
<organism evidence="2 3">
    <name type="scientific">Austropuccinia psidii MF-1</name>
    <dbReference type="NCBI Taxonomy" id="1389203"/>
    <lineage>
        <taxon>Eukaryota</taxon>
        <taxon>Fungi</taxon>
        <taxon>Dikarya</taxon>
        <taxon>Basidiomycota</taxon>
        <taxon>Pucciniomycotina</taxon>
        <taxon>Pucciniomycetes</taxon>
        <taxon>Pucciniales</taxon>
        <taxon>Sphaerophragmiaceae</taxon>
        <taxon>Austropuccinia</taxon>
    </lineage>
</organism>
<dbReference type="AlphaFoldDB" id="A0A9Q3F1D4"/>
<evidence type="ECO:0000313" key="2">
    <source>
        <dbReference type="EMBL" id="MBW0531903.1"/>
    </source>
</evidence>
<evidence type="ECO:0000256" key="1">
    <source>
        <dbReference type="SAM" id="Phobius"/>
    </source>
</evidence>